<sequence length="518" mass="55345">MTPANACMHWVRNMCPPILAHRHNAKSEPISKLPTDRATSHQLTLQDTHMPMPQERKLMIAVFMTVLFGFAGFSLPYPVFGPMFLKPELGFLDPSIPAEYRPFLLGIAIALYPVGQFIGAPWLGRWSDRIGRRPVLLGSLAGAAGGYLVTALGVAIASLPLLLAGRFVSGLCEGNMAIAQSITSDISTPETKVRNFGLITVAINIGWIIGPLLGGFLSDPAIYDGFNVSWPFFFAAGMFGFNLLVVFFTLRIPGYASRRGKAAASSPGNDARETASGQVALDEVTLDEVTLGEAARAVELSATAETAPEDTHDLPVRTVWQTVRDKTLLPGFVISFFSYVAVYIFFAFFGVYLVQNHDVSSSFLGMCSAIISIPLIAAGLLVEPVRKRIGLAGVSTVAHLFLGVGIITFLLPDGLVWIFVPMCLAAFGIAWCEVTTSLFISDAAGAHEQGQALGIYRSVHVMAEAVAVLVGGLLSGQSPQSPFFMGFVAAMICVAGIMAWKRAMPDLGKRAGSTGAAH</sequence>
<gene>
    <name evidence="10" type="ORF">CSC3H3_13670</name>
</gene>
<evidence type="ECO:0000259" key="9">
    <source>
        <dbReference type="PROSITE" id="PS50850"/>
    </source>
</evidence>
<dbReference type="InterPro" id="IPR020846">
    <property type="entry name" value="MFS_dom"/>
</dbReference>
<keyword evidence="7 8" id="KW-0472">Membrane</keyword>
<dbReference type="CDD" id="cd17330">
    <property type="entry name" value="MFS_SLC46_TetA_like"/>
    <property type="match status" value="1"/>
</dbReference>
<keyword evidence="11" id="KW-1185">Reference proteome</keyword>
<feature type="transmembrane region" description="Helical" evidence="8">
    <location>
        <begin position="135"/>
        <end position="157"/>
    </location>
</feature>
<dbReference type="PROSITE" id="PS50850">
    <property type="entry name" value="MFS"/>
    <property type="match status" value="1"/>
</dbReference>
<keyword evidence="4" id="KW-0813">Transport</keyword>
<dbReference type="PANTHER" id="PTHR23504">
    <property type="entry name" value="MAJOR FACILITATOR SUPERFAMILY DOMAIN-CONTAINING PROTEIN 10"/>
    <property type="match status" value="1"/>
</dbReference>
<evidence type="ECO:0000256" key="1">
    <source>
        <dbReference type="ARBA" id="ARBA00003279"/>
    </source>
</evidence>
<evidence type="ECO:0000256" key="8">
    <source>
        <dbReference type="SAM" id="Phobius"/>
    </source>
</evidence>
<dbReference type="SUPFAM" id="SSF103473">
    <property type="entry name" value="MFS general substrate transporter"/>
    <property type="match status" value="1"/>
</dbReference>
<dbReference type="Pfam" id="PF07690">
    <property type="entry name" value="MFS_1"/>
    <property type="match status" value="1"/>
</dbReference>
<evidence type="ECO:0000256" key="5">
    <source>
        <dbReference type="ARBA" id="ARBA00022692"/>
    </source>
</evidence>
<dbReference type="InterPro" id="IPR005829">
    <property type="entry name" value="Sugar_transporter_CS"/>
</dbReference>
<feature type="transmembrane region" description="Helical" evidence="8">
    <location>
        <begin position="195"/>
        <end position="217"/>
    </location>
</feature>
<dbReference type="Proteomes" id="UP000233458">
    <property type="component" value="Chromosome"/>
</dbReference>
<feature type="transmembrane region" description="Helical" evidence="8">
    <location>
        <begin position="229"/>
        <end position="250"/>
    </location>
</feature>
<feature type="transmembrane region" description="Helical" evidence="8">
    <location>
        <begin position="327"/>
        <end position="351"/>
    </location>
</feature>
<dbReference type="PRINTS" id="PR01035">
    <property type="entry name" value="TCRTETA"/>
</dbReference>
<feature type="domain" description="Major facilitator superfamily (MFS) profile" evidence="9">
    <location>
        <begin position="57"/>
        <end position="508"/>
    </location>
</feature>
<evidence type="ECO:0000313" key="10">
    <source>
        <dbReference type="EMBL" id="AUG53645.1"/>
    </source>
</evidence>
<feature type="transmembrane region" description="Helical" evidence="8">
    <location>
        <begin position="389"/>
        <end position="411"/>
    </location>
</feature>
<feature type="transmembrane region" description="Helical" evidence="8">
    <location>
        <begin position="417"/>
        <end position="441"/>
    </location>
</feature>
<evidence type="ECO:0000256" key="7">
    <source>
        <dbReference type="ARBA" id="ARBA00023136"/>
    </source>
</evidence>
<name>A0ABM6QAU6_9PROT</name>
<feature type="transmembrane region" description="Helical" evidence="8">
    <location>
        <begin position="363"/>
        <end position="382"/>
    </location>
</feature>
<protein>
    <recommendedName>
        <fullName evidence="9">Major facilitator superfamily (MFS) profile domain-containing protein</fullName>
    </recommendedName>
</protein>
<evidence type="ECO:0000256" key="4">
    <source>
        <dbReference type="ARBA" id="ARBA00022448"/>
    </source>
</evidence>
<keyword evidence="5 8" id="KW-0812">Transmembrane</keyword>
<feature type="transmembrane region" description="Helical" evidence="8">
    <location>
        <begin position="58"/>
        <end position="80"/>
    </location>
</feature>
<dbReference type="InterPro" id="IPR036259">
    <property type="entry name" value="MFS_trans_sf"/>
</dbReference>
<comment type="function">
    <text evidence="1">Resistance to tetracycline by an active tetracycline efflux. This is an energy-dependent process that decreases the accumulation of the antibiotic in whole cells. This protein functions as a metal-tetracycline/H(+) antiporter.</text>
</comment>
<feature type="transmembrane region" description="Helical" evidence="8">
    <location>
        <begin position="453"/>
        <end position="475"/>
    </location>
</feature>
<keyword evidence="6 8" id="KW-1133">Transmembrane helix</keyword>
<accession>A0ABM6QAU6</accession>
<feature type="transmembrane region" description="Helical" evidence="8">
    <location>
        <begin position="163"/>
        <end position="183"/>
    </location>
</feature>
<evidence type="ECO:0000313" key="11">
    <source>
        <dbReference type="Proteomes" id="UP000233458"/>
    </source>
</evidence>
<comment type="subcellular location">
    <subcellularLocation>
        <location evidence="2">Membrane</location>
        <topology evidence="2">Multi-pass membrane protein</topology>
    </subcellularLocation>
</comment>
<dbReference type="EMBL" id="CP024199">
    <property type="protein sequence ID" value="AUG53645.1"/>
    <property type="molecule type" value="Genomic_DNA"/>
</dbReference>
<dbReference type="InterPro" id="IPR011701">
    <property type="entry name" value="MFS"/>
</dbReference>
<feature type="transmembrane region" description="Helical" evidence="8">
    <location>
        <begin position="481"/>
        <end position="500"/>
    </location>
</feature>
<evidence type="ECO:0000256" key="2">
    <source>
        <dbReference type="ARBA" id="ARBA00004141"/>
    </source>
</evidence>
<dbReference type="Gene3D" id="1.20.1250.20">
    <property type="entry name" value="MFS general substrate transporter like domains"/>
    <property type="match status" value="1"/>
</dbReference>
<dbReference type="PANTHER" id="PTHR23504:SF15">
    <property type="entry name" value="MAJOR FACILITATOR SUPERFAMILY (MFS) PROFILE DOMAIN-CONTAINING PROTEIN"/>
    <property type="match status" value="1"/>
</dbReference>
<comment type="similarity">
    <text evidence="3">Belongs to the major facilitator superfamily. TCR/Tet family.</text>
</comment>
<organism evidence="10 11">
    <name type="scientific">Thalassospira marina</name>
    <dbReference type="NCBI Taxonomy" id="2048283"/>
    <lineage>
        <taxon>Bacteria</taxon>
        <taxon>Pseudomonadati</taxon>
        <taxon>Pseudomonadota</taxon>
        <taxon>Alphaproteobacteria</taxon>
        <taxon>Rhodospirillales</taxon>
        <taxon>Thalassospiraceae</taxon>
        <taxon>Thalassospira</taxon>
    </lineage>
</organism>
<reference evidence="10 11" key="1">
    <citation type="submission" date="2017-10" db="EMBL/GenBank/DDBJ databases">
        <title>Biodiversity and function of Thalassospira species in the particle-attached aromatic-hydrocarbon-degrading consortia from the surface seawater of the China South Sea.</title>
        <authorList>
            <person name="Dong C."/>
            <person name="Liu R."/>
            <person name="Shao Z."/>
        </authorList>
    </citation>
    <scope>NUCLEOTIDE SEQUENCE [LARGE SCALE GENOMIC DNA]</scope>
    <source>
        <strain evidence="10 11">CSC3H3</strain>
    </source>
</reference>
<dbReference type="PROSITE" id="PS00216">
    <property type="entry name" value="SUGAR_TRANSPORT_1"/>
    <property type="match status" value="1"/>
</dbReference>
<feature type="transmembrane region" description="Helical" evidence="8">
    <location>
        <begin position="100"/>
        <end position="123"/>
    </location>
</feature>
<evidence type="ECO:0000256" key="3">
    <source>
        <dbReference type="ARBA" id="ARBA00007520"/>
    </source>
</evidence>
<evidence type="ECO:0000256" key="6">
    <source>
        <dbReference type="ARBA" id="ARBA00022989"/>
    </source>
</evidence>
<dbReference type="InterPro" id="IPR001958">
    <property type="entry name" value="Tet-R_TetA/multi-R_MdtG-like"/>
</dbReference>
<proteinExistence type="inferred from homology"/>